<sequence>MTELENRFSLLTQVQTQPSEPLMDSVVVVGKHNVTTKDLDATVAVPASAGVGCSQALSSSTQQDTRRRSGGATGPTASTPSRAWSHVVKSKRKGNPIQDQRLELSNRFNILDTGEFPFLSNQEELPSPLGATRDSVAQLVTRQRGEKSIRPNQQQSQPLPMSKKLRRPPSLNKSCSRLLIGSSMVRDVFVPQAETQCHPGAQYHT</sequence>
<reference evidence="3" key="1">
    <citation type="submission" date="2024-04" db="EMBL/GenBank/DDBJ databases">
        <title>Salinicola lusitanus LLJ914,a marine bacterium isolated from the Okinawa Trough.</title>
        <authorList>
            <person name="Li J."/>
        </authorList>
    </citation>
    <scope>NUCLEOTIDE SEQUENCE [LARGE SCALE GENOMIC DNA]</scope>
</reference>
<dbReference type="AlphaFoldDB" id="A0AAW0NYG5"/>
<evidence type="ECO:0000313" key="3">
    <source>
        <dbReference type="Proteomes" id="UP001460270"/>
    </source>
</evidence>
<feature type="region of interest" description="Disordered" evidence="1">
    <location>
        <begin position="52"/>
        <end position="100"/>
    </location>
</feature>
<feature type="compositionally biased region" description="Polar residues" evidence="1">
    <location>
        <begin position="150"/>
        <end position="159"/>
    </location>
</feature>
<evidence type="ECO:0000256" key="1">
    <source>
        <dbReference type="SAM" id="MobiDB-lite"/>
    </source>
</evidence>
<evidence type="ECO:0000313" key="2">
    <source>
        <dbReference type="EMBL" id="KAK7912558.1"/>
    </source>
</evidence>
<gene>
    <name evidence="2" type="ORF">WMY93_012769</name>
</gene>
<feature type="region of interest" description="Disordered" evidence="1">
    <location>
        <begin position="142"/>
        <end position="173"/>
    </location>
</feature>
<dbReference type="Proteomes" id="UP001460270">
    <property type="component" value="Unassembled WGS sequence"/>
</dbReference>
<organism evidence="2 3">
    <name type="scientific">Mugilogobius chulae</name>
    <name type="common">yellowstripe goby</name>
    <dbReference type="NCBI Taxonomy" id="88201"/>
    <lineage>
        <taxon>Eukaryota</taxon>
        <taxon>Metazoa</taxon>
        <taxon>Chordata</taxon>
        <taxon>Craniata</taxon>
        <taxon>Vertebrata</taxon>
        <taxon>Euteleostomi</taxon>
        <taxon>Actinopterygii</taxon>
        <taxon>Neopterygii</taxon>
        <taxon>Teleostei</taxon>
        <taxon>Neoteleostei</taxon>
        <taxon>Acanthomorphata</taxon>
        <taxon>Gobiaria</taxon>
        <taxon>Gobiiformes</taxon>
        <taxon>Gobioidei</taxon>
        <taxon>Gobiidae</taxon>
        <taxon>Gobionellinae</taxon>
        <taxon>Mugilogobius</taxon>
    </lineage>
</organism>
<proteinExistence type="predicted"/>
<dbReference type="EMBL" id="JBBPFD010000009">
    <property type="protein sequence ID" value="KAK7912558.1"/>
    <property type="molecule type" value="Genomic_DNA"/>
</dbReference>
<accession>A0AAW0NYG5</accession>
<keyword evidence="3" id="KW-1185">Reference proteome</keyword>
<name>A0AAW0NYG5_9GOBI</name>
<comment type="caution">
    <text evidence="2">The sequence shown here is derived from an EMBL/GenBank/DDBJ whole genome shotgun (WGS) entry which is preliminary data.</text>
</comment>
<protein>
    <submittedName>
        <fullName evidence="2">Uncharacterized protein</fullName>
    </submittedName>
</protein>